<protein>
    <recommendedName>
        <fullName evidence="5">Aspartic-type endopeptidase</fullName>
    </recommendedName>
</protein>
<keyword evidence="4" id="KW-1185">Reference proteome</keyword>
<dbReference type="EMBL" id="JAKEKT020000009">
    <property type="protein sequence ID" value="KAL1648406.1"/>
    <property type="molecule type" value="Genomic_DNA"/>
</dbReference>
<feature type="transmembrane region" description="Helical" evidence="2">
    <location>
        <begin position="458"/>
        <end position="479"/>
    </location>
</feature>
<dbReference type="Proteomes" id="UP001521184">
    <property type="component" value="Unassembled WGS sequence"/>
</dbReference>
<comment type="caution">
    <text evidence="3">The sequence shown here is derived from an EMBL/GenBank/DDBJ whole genome shotgun (WGS) entry which is preliminary data.</text>
</comment>
<feature type="region of interest" description="Disordered" evidence="1">
    <location>
        <begin position="420"/>
        <end position="455"/>
    </location>
</feature>
<dbReference type="SUPFAM" id="SSF50630">
    <property type="entry name" value="Acid proteases"/>
    <property type="match status" value="1"/>
</dbReference>
<proteinExistence type="predicted"/>
<evidence type="ECO:0000313" key="4">
    <source>
        <dbReference type="Proteomes" id="UP001521184"/>
    </source>
</evidence>
<evidence type="ECO:0000256" key="1">
    <source>
        <dbReference type="SAM" id="MobiDB-lite"/>
    </source>
</evidence>
<feature type="region of interest" description="Disordered" evidence="1">
    <location>
        <begin position="301"/>
        <end position="332"/>
    </location>
</feature>
<evidence type="ECO:0000313" key="3">
    <source>
        <dbReference type="EMBL" id="KAL1648406.1"/>
    </source>
</evidence>
<dbReference type="Gene3D" id="2.40.70.10">
    <property type="entry name" value="Acid Proteases"/>
    <property type="match status" value="1"/>
</dbReference>
<sequence length="567" mass="58137">MGLEGELRYISDRFTLTRDGGGGGGGPFECHHHLDRIGTAVADDVFSVTYPGGMSYAMDVGYLSLYGGAATFDWTAADGETTTTTTAVPLLSRSNLTLLPSAHGEGVVPSVSYGLHVGSAAHGVPGSLYWGGYDRARVIGEPVTAATEDDGDGDGGGGFFALVDVSLGVAAGASALLNTTGGSPASLPLAGLLDASTSGGGGGTSKSVATRADPGVPYLYLPGATCSRIAAHLPLSYAEPYGLYLWDDDTSSAYERLVTSPHHLSFTFASSNADANTTIAVPLTLLNLTLTSRITGTDGGTTYFPCRPYTPSSPSSSSSSSTTNQQQQQQQPEAILGRAFLQAAFLAQNWQSGTTWLAQAPGPGGVGVGGGVADEDVVVKEIAEGDTQLLAAAAAAMDDGGRTKGSWVDTWAGVLSALDDDIEDEDGESSSSSTMTGTTEVDAEEEEEQGSISAGAKAGVGVGAAGVVVGVVLGVVWWMRRGPERRRRGGGADVDVAVVRLGPDGRLQREPLWVAEAAAAGDGGGELAEREVVEMDGGEPRKEARRLESYRGVSELDARPHVAEKPA</sequence>
<evidence type="ECO:0000256" key="2">
    <source>
        <dbReference type="SAM" id="Phobius"/>
    </source>
</evidence>
<dbReference type="InterPro" id="IPR021109">
    <property type="entry name" value="Peptidase_aspartic_dom_sf"/>
</dbReference>
<name>A0ABR3TZR6_9PEZI</name>
<feature type="compositionally biased region" description="Low complexity" evidence="1">
    <location>
        <begin position="310"/>
        <end position="332"/>
    </location>
</feature>
<organism evidence="3 4">
    <name type="scientific">Diplodia intermedia</name>
    <dbReference type="NCBI Taxonomy" id="856260"/>
    <lineage>
        <taxon>Eukaryota</taxon>
        <taxon>Fungi</taxon>
        <taxon>Dikarya</taxon>
        <taxon>Ascomycota</taxon>
        <taxon>Pezizomycotina</taxon>
        <taxon>Dothideomycetes</taxon>
        <taxon>Dothideomycetes incertae sedis</taxon>
        <taxon>Botryosphaeriales</taxon>
        <taxon>Botryosphaeriaceae</taxon>
        <taxon>Diplodia</taxon>
    </lineage>
</organism>
<keyword evidence="2" id="KW-0812">Transmembrane</keyword>
<feature type="compositionally biased region" description="Basic and acidic residues" evidence="1">
    <location>
        <begin position="527"/>
        <end position="567"/>
    </location>
</feature>
<reference evidence="3 4" key="1">
    <citation type="journal article" date="2023" name="Plant Dis.">
        <title>First Report of Diplodia intermedia Causing Canker and Dieback Diseases on Apple Trees in Canada.</title>
        <authorList>
            <person name="Ellouze W."/>
            <person name="Ilyukhin E."/>
            <person name="Sulman M."/>
            <person name="Ali S."/>
        </authorList>
    </citation>
    <scope>NUCLEOTIDE SEQUENCE [LARGE SCALE GENOMIC DNA]</scope>
    <source>
        <strain evidence="3 4">M45-28</strain>
    </source>
</reference>
<keyword evidence="2" id="KW-0472">Membrane</keyword>
<keyword evidence="2" id="KW-1133">Transmembrane helix</keyword>
<evidence type="ECO:0008006" key="5">
    <source>
        <dbReference type="Google" id="ProtNLM"/>
    </source>
</evidence>
<accession>A0ABR3TZR6</accession>
<feature type="region of interest" description="Disordered" evidence="1">
    <location>
        <begin position="519"/>
        <end position="567"/>
    </location>
</feature>
<feature type="compositionally biased region" description="Low complexity" evidence="1">
    <location>
        <begin position="429"/>
        <end position="440"/>
    </location>
</feature>
<gene>
    <name evidence="3" type="ORF">SLS58_002159</name>
</gene>